<dbReference type="PANTHER" id="PTHR10515:SF0">
    <property type="entry name" value="THYMIDINE PHOSPHORYLASE"/>
    <property type="match status" value="1"/>
</dbReference>
<gene>
    <name evidence="6" type="ORF">GCM10010842_27560</name>
</gene>
<dbReference type="SUPFAM" id="SSF54680">
    <property type="entry name" value="Pyrimidine nucleoside phosphorylase C-terminal domain"/>
    <property type="match status" value="1"/>
</dbReference>
<dbReference type="InterPro" id="IPR017459">
    <property type="entry name" value="Glycosyl_Trfase_fam3_N_dom"/>
</dbReference>
<evidence type="ECO:0000259" key="5">
    <source>
        <dbReference type="SMART" id="SM00941"/>
    </source>
</evidence>
<dbReference type="InterPro" id="IPR036566">
    <property type="entry name" value="PYNP-like_C_sf"/>
</dbReference>
<dbReference type="SMART" id="SM00941">
    <property type="entry name" value="PYNP_C"/>
    <property type="match status" value="1"/>
</dbReference>
<dbReference type="NCBIfam" id="NF004490">
    <property type="entry name" value="PRK05820.1"/>
    <property type="match status" value="1"/>
</dbReference>
<dbReference type="InterPro" id="IPR000312">
    <property type="entry name" value="Glycosyl_Trfase_fam3"/>
</dbReference>
<dbReference type="Pfam" id="PF07831">
    <property type="entry name" value="PYNP_C"/>
    <property type="match status" value="1"/>
</dbReference>
<dbReference type="Gene3D" id="3.40.1030.10">
    <property type="entry name" value="Nucleoside phosphorylase/phosphoribosyltransferase catalytic domain"/>
    <property type="match status" value="1"/>
</dbReference>
<sequence>MTAIIPDLIRKKRDGQEHTREELETLVLGYTRGDVPDYQMSAWLMAVFLRGMAEQETADLTMVMAGSGDLMNLGDLPRTVDKHSTGGVGDKTSLILTPMLAALGQTVAKMSGRGLAHTGGTIDKLESIPGWTSELEEQQFLTQAREIGLALVGQSRDLAPADGKLYALRDVTATVDCLPLIASSIMSKKLASGAHTVVLDVKVGAGAFMRTLDAGRGLARAMVDIGNRAGRQVRAVLTDMDTPLGHMAGNSLEVLEALATLRGEGPGDLTELCVALAVEALAAQGEDEVAAEARARATLQDGSALAKFRAFIAAQGGDATYVDDVSKFDVAPGRADVTAPESGFVAGIDALSVGRAVLVLGGGRERKGEAIDHGVGVELLRKPGEAVQAGEPVLRIYHRDARGLDAATRLLTEGLTISAQAPAPEPLILDRVS</sequence>
<evidence type="ECO:0000313" key="6">
    <source>
        <dbReference type="EMBL" id="GGN41667.1"/>
    </source>
</evidence>
<dbReference type="EMBL" id="BMOR01000013">
    <property type="protein sequence ID" value="GGN41667.1"/>
    <property type="molecule type" value="Genomic_DNA"/>
</dbReference>
<dbReference type="InterPro" id="IPR017872">
    <property type="entry name" value="Pyrmidine_PPase_CS"/>
</dbReference>
<dbReference type="InterPro" id="IPR018090">
    <property type="entry name" value="Pyrmidine_PPas_bac/euk"/>
</dbReference>
<comment type="caution">
    <text evidence="6">The sequence shown here is derived from an EMBL/GenBank/DDBJ whole genome shotgun (WGS) entry which is preliminary data.</text>
</comment>
<comment type="similarity">
    <text evidence="1">Belongs to the thymidine/pyrimidine-nucleoside phosphorylase family.</text>
</comment>
<evidence type="ECO:0000256" key="4">
    <source>
        <dbReference type="ARBA" id="ARBA00022679"/>
    </source>
</evidence>
<dbReference type="Proteomes" id="UP000645517">
    <property type="component" value="Unassembled WGS sequence"/>
</dbReference>
<evidence type="ECO:0000256" key="2">
    <source>
        <dbReference type="ARBA" id="ARBA00011738"/>
    </source>
</evidence>
<dbReference type="NCBIfam" id="TIGR02644">
    <property type="entry name" value="Y_phosphoryl"/>
    <property type="match status" value="1"/>
</dbReference>
<keyword evidence="3" id="KW-0328">Glycosyltransferase</keyword>
<dbReference type="PROSITE" id="PS00647">
    <property type="entry name" value="THYMID_PHOSPHORYLASE"/>
    <property type="match status" value="1"/>
</dbReference>
<evidence type="ECO:0000256" key="1">
    <source>
        <dbReference type="ARBA" id="ARBA00006915"/>
    </source>
</evidence>
<dbReference type="Pfam" id="PF02885">
    <property type="entry name" value="Glycos_trans_3N"/>
    <property type="match status" value="1"/>
</dbReference>
<dbReference type="SUPFAM" id="SSF52418">
    <property type="entry name" value="Nucleoside phosphorylase/phosphoribosyltransferase catalytic domain"/>
    <property type="match status" value="1"/>
</dbReference>
<dbReference type="InterPro" id="IPR013102">
    <property type="entry name" value="PYNP_C"/>
</dbReference>
<organism evidence="6 7">
    <name type="scientific">Deinococcus daejeonensis</name>
    <dbReference type="NCBI Taxonomy" id="1007098"/>
    <lineage>
        <taxon>Bacteria</taxon>
        <taxon>Thermotogati</taxon>
        <taxon>Deinococcota</taxon>
        <taxon>Deinococci</taxon>
        <taxon>Deinococcales</taxon>
        <taxon>Deinococcaceae</taxon>
        <taxon>Deinococcus</taxon>
    </lineage>
</organism>
<dbReference type="PIRSF" id="PIRSF000478">
    <property type="entry name" value="TP_PyNP"/>
    <property type="match status" value="1"/>
</dbReference>
<dbReference type="RefSeq" id="WP_189057768.1">
    <property type="nucleotide sequence ID" value="NZ_BMOR01000013.1"/>
</dbReference>
<dbReference type="SUPFAM" id="SSF47648">
    <property type="entry name" value="Nucleoside phosphorylase/phosphoribosyltransferase N-terminal domain"/>
    <property type="match status" value="1"/>
</dbReference>
<dbReference type="InterPro" id="IPR000053">
    <property type="entry name" value="Thymidine/pyrmidine_PPase"/>
</dbReference>
<dbReference type="Gene3D" id="1.20.970.10">
    <property type="entry name" value="Transferase, Pyrimidine Nucleoside Phosphorylase, Chain C"/>
    <property type="match status" value="1"/>
</dbReference>
<keyword evidence="4" id="KW-0808">Transferase</keyword>
<keyword evidence="7" id="KW-1185">Reference proteome</keyword>
<dbReference type="Gene3D" id="3.90.1170.30">
    <property type="entry name" value="Pyrimidine nucleoside phosphorylase-like, C-terminal domain"/>
    <property type="match status" value="1"/>
</dbReference>
<feature type="domain" description="Pyrimidine nucleoside phosphorylase C-terminal" evidence="5">
    <location>
        <begin position="344"/>
        <end position="418"/>
    </location>
</feature>
<name>A0ABQ2JB04_9DEIO</name>
<accession>A0ABQ2JB04</accession>
<reference evidence="7" key="1">
    <citation type="journal article" date="2019" name="Int. J. Syst. Evol. Microbiol.">
        <title>The Global Catalogue of Microorganisms (GCM) 10K type strain sequencing project: providing services to taxonomists for standard genome sequencing and annotation.</title>
        <authorList>
            <consortium name="The Broad Institute Genomics Platform"/>
            <consortium name="The Broad Institute Genome Sequencing Center for Infectious Disease"/>
            <person name="Wu L."/>
            <person name="Ma J."/>
        </authorList>
    </citation>
    <scope>NUCLEOTIDE SEQUENCE [LARGE SCALE GENOMIC DNA]</scope>
    <source>
        <strain evidence="7">JCM 16918</strain>
    </source>
</reference>
<evidence type="ECO:0000313" key="7">
    <source>
        <dbReference type="Proteomes" id="UP000645517"/>
    </source>
</evidence>
<dbReference type="PANTHER" id="PTHR10515">
    <property type="entry name" value="THYMIDINE PHOSPHORYLASE"/>
    <property type="match status" value="1"/>
</dbReference>
<dbReference type="InterPro" id="IPR035902">
    <property type="entry name" value="Nuc_phospho_transferase"/>
</dbReference>
<proteinExistence type="inferred from homology"/>
<dbReference type="InterPro" id="IPR036320">
    <property type="entry name" value="Glycosyl_Trfase_fam3_N_dom_sf"/>
</dbReference>
<dbReference type="Pfam" id="PF00591">
    <property type="entry name" value="Glycos_transf_3"/>
    <property type="match status" value="1"/>
</dbReference>
<protein>
    <submittedName>
        <fullName evidence="6">Thymidine phosphorylase</fullName>
    </submittedName>
</protein>
<comment type="subunit">
    <text evidence="2">Homodimer.</text>
</comment>
<evidence type="ECO:0000256" key="3">
    <source>
        <dbReference type="ARBA" id="ARBA00022676"/>
    </source>
</evidence>